<evidence type="ECO:0000313" key="3">
    <source>
        <dbReference type="Proteomes" id="UP000244336"/>
    </source>
</evidence>
<organism evidence="2 3">
    <name type="scientific">Panicum hallii var. hallii</name>
    <dbReference type="NCBI Taxonomy" id="1504633"/>
    <lineage>
        <taxon>Eukaryota</taxon>
        <taxon>Viridiplantae</taxon>
        <taxon>Streptophyta</taxon>
        <taxon>Embryophyta</taxon>
        <taxon>Tracheophyta</taxon>
        <taxon>Spermatophyta</taxon>
        <taxon>Magnoliopsida</taxon>
        <taxon>Liliopsida</taxon>
        <taxon>Poales</taxon>
        <taxon>Poaceae</taxon>
        <taxon>PACMAD clade</taxon>
        <taxon>Panicoideae</taxon>
        <taxon>Panicodae</taxon>
        <taxon>Paniceae</taxon>
        <taxon>Panicinae</taxon>
        <taxon>Panicum</taxon>
        <taxon>Panicum sect. Panicum</taxon>
    </lineage>
</organism>
<accession>A0A2T7CIH1</accession>
<gene>
    <name evidence="2" type="ORF">GQ55_9G636100</name>
</gene>
<dbReference type="Proteomes" id="UP000244336">
    <property type="component" value="Chromosome 9"/>
</dbReference>
<proteinExistence type="predicted"/>
<feature type="compositionally biased region" description="Basic residues" evidence="1">
    <location>
        <begin position="76"/>
        <end position="85"/>
    </location>
</feature>
<reference evidence="2 3" key="1">
    <citation type="submission" date="2018-04" db="EMBL/GenBank/DDBJ databases">
        <title>WGS assembly of Panicum hallii var. hallii HAL2.</title>
        <authorList>
            <person name="Lovell J."/>
            <person name="Jenkins J."/>
            <person name="Lowry D."/>
            <person name="Mamidi S."/>
            <person name="Sreedasyam A."/>
            <person name="Weng X."/>
            <person name="Barry K."/>
            <person name="Bonette J."/>
            <person name="Campitelli B."/>
            <person name="Daum C."/>
            <person name="Gordon S."/>
            <person name="Gould B."/>
            <person name="Lipzen A."/>
            <person name="MacQueen A."/>
            <person name="Palacio-Mejia J."/>
            <person name="Plott C."/>
            <person name="Shakirov E."/>
            <person name="Shu S."/>
            <person name="Yoshinaga Y."/>
            <person name="Zane M."/>
            <person name="Rokhsar D."/>
            <person name="Grimwood J."/>
            <person name="Schmutz J."/>
            <person name="Juenger T."/>
        </authorList>
    </citation>
    <scope>NUCLEOTIDE SEQUENCE [LARGE SCALE GENOMIC DNA]</scope>
    <source>
        <strain evidence="3">cv. HAL2</strain>
    </source>
</reference>
<dbReference type="AlphaFoldDB" id="A0A2T7CIH1"/>
<name>A0A2T7CIH1_9POAL</name>
<evidence type="ECO:0000313" key="2">
    <source>
        <dbReference type="EMBL" id="PUZ43112.1"/>
    </source>
</evidence>
<dbReference type="EMBL" id="CM009757">
    <property type="protein sequence ID" value="PUZ43112.1"/>
    <property type="molecule type" value="Genomic_DNA"/>
</dbReference>
<dbReference type="Gramene" id="PUZ43112">
    <property type="protein sequence ID" value="PUZ43112"/>
    <property type="gene ID" value="GQ55_9G636100"/>
</dbReference>
<protein>
    <submittedName>
        <fullName evidence="2">Uncharacterized protein</fullName>
    </submittedName>
</protein>
<feature type="compositionally biased region" description="Basic residues" evidence="1">
    <location>
        <begin position="20"/>
        <end position="38"/>
    </location>
</feature>
<evidence type="ECO:0000256" key="1">
    <source>
        <dbReference type="SAM" id="MobiDB-lite"/>
    </source>
</evidence>
<feature type="region of interest" description="Disordered" evidence="1">
    <location>
        <begin position="1"/>
        <end position="106"/>
    </location>
</feature>
<keyword evidence="3" id="KW-1185">Reference proteome</keyword>
<sequence length="144" mass="16247">MMYPTGPQHHGPRKCYTPRCRNHHSHHSPHEGRRRHRAGGRENDVSASGQPKREGPAARLFRHGSREGQATAPQARKPRGSKSKQPRQSQVSTETRHRMGIATTKLPELSAEHPDGYICSSGYPIPHAHRLFLHLLELRISQPT</sequence>